<dbReference type="Pfam" id="PF00486">
    <property type="entry name" value="Trans_reg_C"/>
    <property type="match status" value="1"/>
</dbReference>
<feature type="non-terminal residue" evidence="6">
    <location>
        <position position="265"/>
    </location>
</feature>
<dbReference type="EMBL" id="UOEK01000011">
    <property type="protein sequence ID" value="VAV91514.1"/>
    <property type="molecule type" value="Genomic_DNA"/>
</dbReference>
<dbReference type="SUPFAM" id="SSF48452">
    <property type="entry name" value="TPR-like"/>
    <property type="match status" value="1"/>
</dbReference>
<dbReference type="InterPro" id="IPR011990">
    <property type="entry name" value="TPR-like_helical_dom_sf"/>
</dbReference>
<feature type="domain" description="OmpR/PhoB-type" evidence="5">
    <location>
        <begin position="1"/>
        <end position="97"/>
    </location>
</feature>
<dbReference type="AlphaFoldDB" id="A0A3B0RDU8"/>
<protein>
    <recommendedName>
        <fullName evidence="5">OmpR/PhoB-type domain-containing protein</fullName>
    </recommendedName>
</protein>
<evidence type="ECO:0000256" key="4">
    <source>
        <dbReference type="ARBA" id="ARBA00023163"/>
    </source>
</evidence>
<dbReference type="Gene3D" id="1.25.40.10">
    <property type="entry name" value="Tetratricopeptide repeat domain"/>
    <property type="match status" value="1"/>
</dbReference>
<comment type="similarity">
    <text evidence="1">Belongs to the AfsR/DnrI/RedD regulatory family.</text>
</comment>
<dbReference type="SUPFAM" id="SSF46894">
    <property type="entry name" value="C-terminal effector domain of the bipartite response regulators"/>
    <property type="match status" value="1"/>
</dbReference>
<keyword evidence="3" id="KW-0238">DNA-binding</keyword>
<dbReference type="CDD" id="cd15831">
    <property type="entry name" value="BTAD"/>
    <property type="match status" value="1"/>
</dbReference>
<dbReference type="GO" id="GO:0006355">
    <property type="term" value="P:regulation of DNA-templated transcription"/>
    <property type="evidence" value="ECO:0007669"/>
    <property type="project" value="InterPro"/>
</dbReference>
<evidence type="ECO:0000256" key="2">
    <source>
        <dbReference type="ARBA" id="ARBA00023015"/>
    </source>
</evidence>
<evidence type="ECO:0000313" key="6">
    <source>
        <dbReference type="EMBL" id="VAV91514.1"/>
    </source>
</evidence>
<dbReference type="PANTHER" id="PTHR35807:SF1">
    <property type="entry name" value="TRANSCRIPTIONAL REGULATOR REDD"/>
    <property type="match status" value="1"/>
</dbReference>
<dbReference type="InterPro" id="IPR016032">
    <property type="entry name" value="Sig_transdc_resp-reg_C-effctor"/>
</dbReference>
<dbReference type="InterPro" id="IPR005158">
    <property type="entry name" value="BTAD"/>
</dbReference>
<dbReference type="PANTHER" id="PTHR35807">
    <property type="entry name" value="TRANSCRIPTIONAL REGULATOR REDD-RELATED"/>
    <property type="match status" value="1"/>
</dbReference>
<evidence type="ECO:0000256" key="1">
    <source>
        <dbReference type="ARBA" id="ARBA00005820"/>
    </source>
</evidence>
<reference evidence="6" key="1">
    <citation type="submission" date="2018-06" db="EMBL/GenBank/DDBJ databases">
        <authorList>
            <person name="Zhirakovskaya E."/>
        </authorList>
    </citation>
    <scope>NUCLEOTIDE SEQUENCE</scope>
</reference>
<evidence type="ECO:0000259" key="5">
    <source>
        <dbReference type="PROSITE" id="PS51755"/>
    </source>
</evidence>
<dbReference type="Gene3D" id="1.10.10.10">
    <property type="entry name" value="Winged helix-like DNA-binding domain superfamily/Winged helix DNA-binding domain"/>
    <property type="match status" value="1"/>
</dbReference>
<dbReference type="Pfam" id="PF03704">
    <property type="entry name" value="BTAD"/>
    <property type="match status" value="1"/>
</dbReference>
<name>A0A3B0RDU8_9ZZZZ</name>
<accession>A0A3B0RDU8</accession>
<dbReference type="InterPro" id="IPR036388">
    <property type="entry name" value="WH-like_DNA-bd_sf"/>
</dbReference>
<keyword evidence="4" id="KW-0804">Transcription</keyword>
<gene>
    <name evidence="6" type="ORF">MNBD_ACTINO02-2686</name>
</gene>
<dbReference type="InterPro" id="IPR051677">
    <property type="entry name" value="AfsR-DnrI-RedD_regulator"/>
</dbReference>
<dbReference type="PROSITE" id="PS51755">
    <property type="entry name" value="OMPR_PHOB"/>
    <property type="match status" value="1"/>
</dbReference>
<proteinExistence type="inferred from homology"/>
<evidence type="ECO:0000256" key="3">
    <source>
        <dbReference type="ARBA" id="ARBA00023125"/>
    </source>
</evidence>
<dbReference type="InterPro" id="IPR001867">
    <property type="entry name" value="OmpR/PhoB-type_DNA-bd"/>
</dbReference>
<dbReference type="SMART" id="SM01043">
    <property type="entry name" value="BTAD"/>
    <property type="match status" value="1"/>
</dbReference>
<keyword evidence="2" id="KW-0805">Transcription regulation</keyword>
<organism evidence="6">
    <name type="scientific">hydrothermal vent metagenome</name>
    <dbReference type="NCBI Taxonomy" id="652676"/>
    <lineage>
        <taxon>unclassified sequences</taxon>
        <taxon>metagenomes</taxon>
        <taxon>ecological metagenomes</taxon>
    </lineage>
</organism>
<dbReference type="SMART" id="SM00862">
    <property type="entry name" value="Trans_reg_C"/>
    <property type="match status" value="1"/>
</dbReference>
<dbReference type="GO" id="GO:0000160">
    <property type="term" value="P:phosphorelay signal transduction system"/>
    <property type="evidence" value="ECO:0007669"/>
    <property type="project" value="InterPro"/>
</dbReference>
<sequence length="265" mass="29685">MNIRMLGPLEVISDAGATLGLGGRNQRAVFAMLLINRGTLVARDRIIEAVWGENLPADPANTLQHYVSRLRSILGPVAGTGASRLIERVDGGYRLTVPAAWVDADRFHLALGDATTARRRGSVGEAETLLTGGLDEWRGEPFEDLTYCEFLQEDIRRLAENRLDAYEELFDARLALGRHRESVEELAGLANRHYLRERFWQQLMLALYRSGRQAEALRAYQEARRRLGQELGIDPGPELNMLEERILLADPDLQLVETSTPLSNP</sequence>
<dbReference type="GO" id="GO:0003677">
    <property type="term" value="F:DNA binding"/>
    <property type="evidence" value="ECO:0007669"/>
    <property type="project" value="UniProtKB-KW"/>
</dbReference>